<organism evidence="2 3">
    <name type="scientific">Populus deltoides</name>
    <name type="common">Eastern poplar</name>
    <name type="synonym">Eastern cottonwood</name>
    <dbReference type="NCBI Taxonomy" id="3696"/>
    <lineage>
        <taxon>Eukaryota</taxon>
        <taxon>Viridiplantae</taxon>
        <taxon>Streptophyta</taxon>
        <taxon>Embryophyta</taxon>
        <taxon>Tracheophyta</taxon>
        <taxon>Spermatophyta</taxon>
        <taxon>Magnoliopsida</taxon>
        <taxon>eudicotyledons</taxon>
        <taxon>Gunneridae</taxon>
        <taxon>Pentapetalae</taxon>
        <taxon>rosids</taxon>
        <taxon>fabids</taxon>
        <taxon>Malpighiales</taxon>
        <taxon>Salicaceae</taxon>
        <taxon>Saliceae</taxon>
        <taxon>Populus</taxon>
    </lineage>
</organism>
<keyword evidence="3" id="KW-1185">Reference proteome</keyword>
<comment type="caution">
    <text evidence="2">The sequence shown here is derived from an EMBL/GenBank/DDBJ whole genome shotgun (WGS) entry which is preliminary data.</text>
</comment>
<sequence>MGEPRALDFTRPMKSSWFDLAFARGATNLVAVLFKSNKWQAGFTVAKDDTQVLNDEGIPLQKSYTSISYVLEKQLQFSGDWLGKRRRNLLHMPSKTIFGEMTAELGKTKGNELDEEGSMPN</sequence>
<accession>A0A8T2YTH6</accession>
<evidence type="ECO:0000313" key="3">
    <source>
        <dbReference type="Proteomes" id="UP000807159"/>
    </source>
</evidence>
<dbReference type="Proteomes" id="UP000807159">
    <property type="component" value="Chromosome 5"/>
</dbReference>
<evidence type="ECO:0000256" key="1">
    <source>
        <dbReference type="SAM" id="MobiDB-lite"/>
    </source>
</evidence>
<evidence type="ECO:0000313" key="2">
    <source>
        <dbReference type="EMBL" id="KAH8508544.1"/>
    </source>
</evidence>
<protein>
    <submittedName>
        <fullName evidence="2">Uncharacterized protein</fullName>
    </submittedName>
</protein>
<name>A0A8T2YTH6_POPDE</name>
<feature type="region of interest" description="Disordered" evidence="1">
    <location>
        <begin position="101"/>
        <end position="121"/>
    </location>
</feature>
<proteinExistence type="predicted"/>
<dbReference type="AlphaFoldDB" id="A0A8T2YTH6"/>
<gene>
    <name evidence="2" type="ORF">H0E87_010600</name>
</gene>
<reference evidence="2" key="1">
    <citation type="journal article" date="2021" name="J. Hered.">
        <title>Genome Assembly of Salicaceae Populus deltoides (Eastern Cottonwood) I-69 Based on Nanopore Sequencing and Hi-C Technologies.</title>
        <authorList>
            <person name="Bai S."/>
            <person name="Wu H."/>
            <person name="Zhang J."/>
            <person name="Pan Z."/>
            <person name="Zhao W."/>
            <person name="Li Z."/>
            <person name="Tong C."/>
        </authorList>
    </citation>
    <scope>NUCLEOTIDE SEQUENCE</scope>
    <source>
        <tissue evidence="2">Leaf</tissue>
    </source>
</reference>
<dbReference type="EMBL" id="JACEGQ020000005">
    <property type="protein sequence ID" value="KAH8508544.1"/>
    <property type="molecule type" value="Genomic_DNA"/>
</dbReference>